<comment type="caution">
    <text evidence="2">The sequence shown here is derived from an EMBL/GenBank/DDBJ whole genome shotgun (WGS) entry which is preliminary data.</text>
</comment>
<keyword evidence="1" id="KW-0472">Membrane</keyword>
<keyword evidence="1" id="KW-0812">Transmembrane</keyword>
<feature type="transmembrane region" description="Helical" evidence="1">
    <location>
        <begin position="189"/>
        <end position="215"/>
    </location>
</feature>
<name>A0A8J8SWQ6_HALGN</name>
<dbReference type="PANTHER" id="PTHR11319">
    <property type="entry name" value="G PROTEIN-COUPLED RECEPTOR-RELATED"/>
    <property type="match status" value="1"/>
</dbReference>
<protein>
    <recommendedName>
        <fullName evidence="4">TRP C-terminal domain-containing protein</fullName>
    </recommendedName>
</protein>
<keyword evidence="3" id="KW-1185">Reference proteome</keyword>
<proteinExistence type="predicted"/>
<sequence length="509" mass="57972">MITNLKDKIVFGVLITTVTKGYLKLTLSFMKTLSAEDETQESEDQQQQSWAPVIFLLLFTTIPLATLFFLLYNHSQLEKPKFKTMWGALYTNLSMSKAAQYTFNVWFMARRFVYAISIAGFFSSISMINVLLQILLSFFLLLYLFKVRPFDTPRDNHIEIVNEITIICSFYCTLGVITDDTYLTGEVKYAFGFGMIGLVLFNVVFNFTIFISNLVMQLITKIKAALQRHREKKAAKFLELQMERSINTLSHLTQEINMDKQKPSIYNITDEERAKMTLTQPKKDKNLMETQETLQLPKIVFQAETYNDFVQRKLKDKVKKGILNTGTIQGMSTDQLVAPRTRLDPISLIGKMAANGEAKLLQLSPLENDDFATKVNSGSHSQAQSYSTNDIKLSTPKHQSKQVEIQKLPEVKTNSPALSKQPLGLGRLGILNDKSLIIPNAFSLNEIPQQERSNSFKANQRPNIPQIQLMNNNVFGEVQRERAYSGTSLADRVKHENNNLLRVSFQTPL</sequence>
<evidence type="ECO:0008006" key="4">
    <source>
        <dbReference type="Google" id="ProtNLM"/>
    </source>
</evidence>
<feature type="transmembrane region" description="Helical" evidence="1">
    <location>
        <begin position="112"/>
        <end position="145"/>
    </location>
</feature>
<accession>A0A8J8SWQ6</accession>
<feature type="transmembrane region" description="Helical" evidence="1">
    <location>
        <begin position="9"/>
        <end position="30"/>
    </location>
</feature>
<evidence type="ECO:0000256" key="1">
    <source>
        <dbReference type="SAM" id="Phobius"/>
    </source>
</evidence>
<evidence type="ECO:0000313" key="2">
    <source>
        <dbReference type="EMBL" id="TNV73131.1"/>
    </source>
</evidence>
<reference evidence="2" key="1">
    <citation type="submission" date="2019-06" db="EMBL/GenBank/DDBJ databases">
        <authorList>
            <person name="Zheng W."/>
        </authorList>
    </citation>
    <scope>NUCLEOTIDE SEQUENCE</scope>
    <source>
        <strain evidence="2">QDHG01</strain>
    </source>
</reference>
<feature type="transmembrane region" description="Helical" evidence="1">
    <location>
        <begin position="157"/>
        <end position="177"/>
    </location>
</feature>
<dbReference type="Proteomes" id="UP000785679">
    <property type="component" value="Unassembled WGS sequence"/>
</dbReference>
<dbReference type="PANTHER" id="PTHR11319:SF35">
    <property type="entry name" value="OUTER MEMBRANE PROTEIN PMPC-RELATED"/>
    <property type="match status" value="1"/>
</dbReference>
<dbReference type="EMBL" id="RRYP01019780">
    <property type="protein sequence ID" value="TNV73131.1"/>
    <property type="molecule type" value="Genomic_DNA"/>
</dbReference>
<gene>
    <name evidence="2" type="ORF">FGO68_gene14557</name>
</gene>
<keyword evidence="1" id="KW-1133">Transmembrane helix</keyword>
<evidence type="ECO:0000313" key="3">
    <source>
        <dbReference type="Proteomes" id="UP000785679"/>
    </source>
</evidence>
<dbReference type="AlphaFoldDB" id="A0A8J8SWQ6"/>
<organism evidence="2 3">
    <name type="scientific">Halteria grandinella</name>
    <dbReference type="NCBI Taxonomy" id="5974"/>
    <lineage>
        <taxon>Eukaryota</taxon>
        <taxon>Sar</taxon>
        <taxon>Alveolata</taxon>
        <taxon>Ciliophora</taxon>
        <taxon>Intramacronucleata</taxon>
        <taxon>Spirotrichea</taxon>
        <taxon>Stichotrichia</taxon>
        <taxon>Sporadotrichida</taxon>
        <taxon>Halteriidae</taxon>
        <taxon>Halteria</taxon>
    </lineage>
</organism>
<feature type="transmembrane region" description="Helical" evidence="1">
    <location>
        <begin position="50"/>
        <end position="72"/>
    </location>
</feature>